<dbReference type="PANTHER" id="PTHR30330:SF3">
    <property type="entry name" value="TRANSCRIPTIONAL REGULATOR, LRP FAMILY"/>
    <property type="match status" value="1"/>
</dbReference>
<feature type="transmembrane region" description="Helical" evidence="9">
    <location>
        <begin position="419"/>
        <end position="439"/>
    </location>
</feature>
<dbReference type="PANTHER" id="PTHR30330">
    <property type="entry name" value="AGSS FAMILY TRANSPORTER, SODIUM-ALANINE"/>
    <property type="match status" value="1"/>
</dbReference>
<feature type="transmembrane region" description="Helical" evidence="9">
    <location>
        <begin position="354"/>
        <end position="375"/>
    </location>
</feature>
<comment type="subcellular location">
    <subcellularLocation>
        <location evidence="9">Cell inner membrane</location>
        <topology evidence="9">Multi-pass membrane protein</topology>
    </subcellularLocation>
    <subcellularLocation>
        <location evidence="1">Cell membrane</location>
        <topology evidence="1">Multi-pass membrane protein</topology>
    </subcellularLocation>
</comment>
<evidence type="ECO:0000256" key="6">
    <source>
        <dbReference type="ARBA" id="ARBA00022847"/>
    </source>
</evidence>
<dbReference type="InterPro" id="IPR001463">
    <property type="entry name" value="Na/Ala_symport"/>
</dbReference>
<feature type="transmembrane region" description="Helical" evidence="9">
    <location>
        <begin position="387"/>
        <end position="407"/>
    </location>
</feature>
<keyword evidence="3 9" id="KW-0813">Transport</keyword>
<feature type="transmembrane region" description="Helical" evidence="9">
    <location>
        <begin position="12"/>
        <end position="35"/>
    </location>
</feature>
<organism evidence="10">
    <name type="scientific">Hellea balneolensis</name>
    <dbReference type="NCBI Taxonomy" id="287478"/>
    <lineage>
        <taxon>Bacteria</taxon>
        <taxon>Pseudomonadati</taxon>
        <taxon>Pseudomonadota</taxon>
        <taxon>Alphaproteobacteria</taxon>
        <taxon>Maricaulales</taxon>
        <taxon>Robiginitomaculaceae</taxon>
        <taxon>Hellea</taxon>
    </lineage>
</organism>
<protein>
    <submittedName>
        <fullName evidence="10">Sodium:alanine symporter family protein</fullName>
    </submittedName>
</protein>
<feature type="transmembrane region" description="Helical" evidence="9">
    <location>
        <begin position="199"/>
        <end position="217"/>
    </location>
</feature>
<dbReference type="NCBIfam" id="TIGR00835">
    <property type="entry name" value="agcS"/>
    <property type="match status" value="1"/>
</dbReference>
<dbReference type="Proteomes" id="UP000885830">
    <property type="component" value="Unassembled WGS sequence"/>
</dbReference>
<dbReference type="Pfam" id="PF01235">
    <property type="entry name" value="Na_Ala_symp"/>
    <property type="match status" value="1"/>
</dbReference>
<sequence>MPVIAILLLGTGIYMTVILRFMPILKIPAAFALLWKGRKAEKGEEGQITPFAALMTALSSTVGTGNLAGVATAITLGGPGAIFWMWMTALVGMATKYTESMLAVRYREVDEDGNFKGGPMYYIKNGLGPKWKWLAVVFSLGAIASAVTAGNMVQSNGIAEVANSSFNVPNWATGLILAGLAFVVIIGGIKSIGRFASKLVPIMAFGYIAAAIIVLGLNADGIPTAMKLIFSDALNGQAAVGGFSGAVVALAIRAGIARGLFSNEAGQGSAPIAHAAAKTKDPVQQGTIAMLGTFIDTIVICTMTALVILTVKGEFVGVDANGIEHAVDYVWQSNLEGARITSAAFEAGIPGGSYIITLALMVFAFTTILGWSYYGERSISFLIGEKAVLPFRFIWCVFTFGGALLTVQSVWKLGDIGNAVMAAPNLIAIILLSGVVVSMTRGGEYHRKIHPHDESAHAKGLHNVDGET</sequence>
<evidence type="ECO:0000256" key="3">
    <source>
        <dbReference type="ARBA" id="ARBA00022448"/>
    </source>
</evidence>
<proteinExistence type="inferred from homology"/>
<evidence type="ECO:0000313" key="10">
    <source>
        <dbReference type="EMBL" id="HHL42963.1"/>
    </source>
</evidence>
<dbReference type="PROSITE" id="PS00873">
    <property type="entry name" value="NA_ALANINE_SYMP"/>
    <property type="match status" value="1"/>
</dbReference>
<keyword evidence="8 9" id="KW-0472">Membrane</keyword>
<dbReference type="GO" id="GO:0005886">
    <property type="term" value="C:plasma membrane"/>
    <property type="evidence" value="ECO:0007669"/>
    <property type="project" value="UniProtKB-SubCell"/>
</dbReference>
<accession>A0A7C5R0Q7</accession>
<reference evidence="10" key="1">
    <citation type="journal article" date="2020" name="mSystems">
        <title>Genome- and Community-Level Interaction Insights into Carbon Utilization and Element Cycling Functions of Hydrothermarchaeota in Hydrothermal Sediment.</title>
        <authorList>
            <person name="Zhou Z."/>
            <person name="Liu Y."/>
            <person name="Xu W."/>
            <person name="Pan J."/>
            <person name="Luo Z.H."/>
            <person name="Li M."/>
        </authorList>
    </citation>
    <scope>NUCLEOTIDE SEQUENCE [LARGE SCALE GENOMIC DNA]</scope>
    <source>
        <strain evidence="10">HyVt-485</strain>
    </source>
</reference>
<keyword evidence="6 9" id="KW-0769">Symport</keyword>
<evidence type="ECO:0000256" key="4">
    <source>
        <dbReference type="ARBA" id="ARBA00022475"/>
    </source>
</evidence>
<feature type="transmembrane region" description="Helical" evidence="9">
    <location>
        <begin position="81"/>
        <end position="98"/>
    </location>
</feature>
<dbReference type="EMBL" id="DRMJ01000253">
    <property type="protein sequence ID" value="HHL42963.1"/>
    <property type="molecule type" value="Genomic_DNA"/>
</dbReference>
<dbReference type="PRINTS" id="PR00175">
    <property type="entry name" value="NAALASMPORT"/>
</dbReference>
<evidence type="ECO:0000256" key="2">
    <source>
        <dbReference type="ARBA" id="ARBA00009261"/>
    </source>
</evidence>
<feature type="transmembrane region" description="Helical" evidence="9">
    <location>
        <begin position="171"/>
        <end position="192"/>
    </location>
</feature>
<keyword evidence="7 9" id="KW-1133">Transmembrane helix</keyword>
<feature type="transmembrane region" description="Helical" evidence="9">
    <location>
        <begin position="237"/>
        <end position="256"/>
    </location>
</feature>
<dbReference type="GO" id="GO:0005283">
    <property type="term" value="F:amino acid:sodium symporter activity"/>
    <property type="evidence" value="ECO:0007669"/>
    <property type="project" value="InterPro"/>
</dbReference>
<dbReference type="FunFam" id="1.20.1740.10:FF:000004">
    <property type="entry name" value="Sodium:alanine symporter family protein"/>
    <property type="match status" value="1"/>
</dbReference>
<gene>
    <name evidence="10" type="ORF">ENJ42_05035</name>
</gene>
<feature type="transmembrane region" description="Helical" evidence="9">
    <location>
        <begin position="288"/>
        <end position="311"/>
    </location>
</feature>
<keyword evidence="4" id="KW-1003">Cell membrane</keyword>
<evidence type="ECO:0000256" key="7">
    <source>
        <dbReference type="ARBA" id="ARBA00022989"/>
    </source>
</evidence>
<comment type="similarity">
    <text evidence="2 9">Belongs to the alanine or glycine:cation symporter (AGCS) (TC 2.A.25) family.</text>
</comment>
<name>A0A7C5R0Q7_9PROT</name>
<feature type="transmembrane region" description="Helical" evidence="9">
    <location>
        <begin position="133"/>
        <end position="151"/>
    </location>
</feature>
<evidence type="ECO:0000256" key="5">
    <source>
        <dbReference type="ARBA" id="ARBA00022692"/>
    </source>
</evidence>
<dbReference type="Gene3D" id="1.20.1740.10">
    <property type="entry name" value="Amino acid/polyamine transporter I"/>
    <property type="match status" value="1"/>
</dbReference>
<evidence type="ECO:0000256" key="8">
    <source>
        <dbReference type="ARBA" id="ARBA00023136"/>
    </source>
</evidence>
<keyword evidence="5 9" id="KW-0812">Transmembrane</keyword>
<dbReference type="AlphaFoldDB" id="A0A7C5R0Q7"/>
<keyword evidence="9" id="KW-0997">Cell inner membrane</keyword>
<comment type="caution">
    <text evidence="10">The sequence shown here is derived from an EMBL/GenBank/DDBJ whole genome shotgun (WGS) entry which is preliminary data.</text>
</comment>
<evidence type="ECO:0000256" key="9">
    <source>
        <dbReference type="RuleBase" id="RU363064"/>
    </source>
</evidence>
<evidence type="ECO:0000256" key="1">
    <source>
        <dbReference type="ARBA" id="ARBA00004651"/>
    </source>
</evidence>